<dbReference type="SMART" id="SM00408">
    <property type="entry name" value="IGc2"/>
    <property type="match status" value="5"/>
</dbReference>
<dbReference type="GO" id="GO:0098609">
    <property type="term" value="P:cell-cell adhesion"/>
    <property type="evidence" value="ECO:0007669"/>
    <property type="project" value="TreeGrafter"/>
</dbReference>
<feature type="chain" id="PRO_5012311917" description="Receptor protein-tyrosine kinase" evidence="5">
    <location>
        <begin position="28"/>
        <end position="1498"/>
    </location>
</feature>
<dbReference type="SUPFAM" id="SSF48726">
    <property type="entry name" value="Immunoglobulin"/>
    <property type="match status" value="4"/>
</dbReference>
<dbReference type="InterPro" id="IPR003961">
    <property type="entry name" value="FN3_dom"/>
</dbReference>
<proteinExistence type="predicted"/>
<keyword evidence="4" id="KW-0812">Transmembrane</keyword>
<organism evidence="8 9">
    <name type="scientific">Macrostomum lignano</name>
    <dbReference type="NCBI Taxonomy" id="282301"/>
    <lineage>
        <taxon>Eukaryota</taxon>
        <taxon>Metazoa</taxon>
        <taxon>Spiralia</taxon>
        <taxon>Lophotrochozoa</taxon>
        <taxon>Platyhelminthes</taxon>
        <taxon>Rhabditophora</taxon>
        <taxon>Macrostomorpha</taxon>
        <taxon>Macrostomida</taxon>
        <taxon>Macrostomidae</taxon>
        <taxon>Macrostomum</taxon>
    </lineage>
</organism>
<evidence type="ECO:0000256" key="3">
    <source>
        <dbReference type="SAM" id="MobiDB-lite"/>
    </source>
</evidence>
<reference evidence="8 9" key="1">
    <citation type="submission" date="2017-06" db="EMBL/GenBank/DDBJ databases">
        <title>A platform for efficient transgenesis in Macrostomum lignano, a flatworm model organism for stem cell research.</title>
        <authorList>
            <person name="Berezikov E."/>
        </authorList>
    </citation>
    <scope>NUCLEOTIDE SEQUENCE [LARGE SCALE GENOMIC DNA]</scope>
    <source>
        <strain evidence="8">DV1</strain>
        <tissue evidence="8">Whole organism</tissue>
    </source>
</reference>
<evidence type="ECO:0000256" key="1">
    <source>
        <dbReference type="ARBA" id="ARBA00022737"/>
    </source>
</evidence>
<dbReference type="InterPro" id="IPR003598">
    <property type="entry name" value="Ig_sub2"/>
</dbReference>
<evidence type="ECO:0000256" key="2">
    <source>
        <dbReference type="ARBA" id="ARBA00023157"/>
    </source>
</evidence>
<feature type="signal peptide" evidence="5">
    <location>
        <begin position="1"/>
        <end position="27"/>
    </location>
</feature>
<keyword evidence="2" id="KW-1015">Disulfide bond</keyword>
<dbReference type="InterPro" id="IPR036179">
    <property type="entry name" value="Ig-like_dom_sf"/>
</dbReference>
<feature type="compositionally biased region" description="Basic and acidic residues" evidence="3">
    <location>
        <begin position="1424"/>
        <end position="1434"/>
    </location>
</feature>
<dbReference type="Gene3D" id="2.60.40.10">
    <property type="entry name" value="Immunoglobulins"/>
    <property type="match status" value="8"/>
</dbReference>
<keyword evidence="4" id="KW-0472">Membrane</keyword>
<dbReference type="STRING" id="282301.A0A267H7Y7"/>
<accession>A0A267H7Y7</accession>
<evidence type="ECO:0000259" key="7">
    <source>
        <dbReference type="PROSITE" id="PS50853"/>
    </source>
</evidence>
<dbReference type="GO" id="GO:0016020">
    <property type="term" value="C:membrane"/>
    <property type="evidence" value="ECO:0007669"/>
    <property type="project" value="UniProtKB-SubCell"/>
</dbReference>
<feature type="region of interest" description="Disordered" evidence="3">
    <location>
        <begin position="801"/>
        <end position="831"/>
    </location>
</feature>
<dbReference type="InterPro" id="IPR013783">
    <property type="entry name" value="Ig-like_fold"/>
</dbReference>
<evidence type="ECO:0000256" key="4">
    <source>
        <dbReference type="SAM" id="Phobius"/>
    </source>
</evidence>
<sequence>MLLVFYLAWIWKLSWIVASVLVASCDGTGPISDEGTPPTFIHWPASQRHVILLKPYHVTLECGAFGDPPPNLVWQRDGQVIATNSSLGRNKSFYVNSSFEAISPGVYRCLAVNSLGVAVSDVAIVTTMEAAQSAPIITVSSRAGDSLRLPCKAAPAALTDSGGSSHLRLMGGLFTWHKLVSATGRLHTVPMATEGAARMGIDPSNGALLFASVRQSDGSGVYRCGWRDPGLRRIIEDRLAYRLSVLPPGRLEPGTSSSTDSQYSSTVGLMSASPADTSAANPATAFSGSTLMLFCFFSGNPPPTIAWQVASSSESDGQFLPVDDAASDGVERRVVDQGTGLVLKIRADIGNRLGRYRCVATSNSGVVAFSDFHLKIVPPPIWSPRGRPPSNAVVAIGDRLVMRCQADHAQRCQWISRNGVSLKLNSSSTTESVVMVTDSASYADRAVYQCNCTSGLPGAYLYANAYVNVVARRPKIITKQLAHWAWANASFTLPCRSEPRPAKVEWTRVSSATPSKQVDFLNGGRYQLLGLEWGGLADLTVDKLQLSDGGQYRCRLINQFGSASVQQNLTVLQPTRVLAGPADALADGRAYPAEAEELRLPCRVAVDSRLATIPGSNRIVSVSISWLKDGLALTPSSTTLTRKIDSSDAKAELLEFEDWLVLSPVQPQHAGRYACSAGAVAMVTSMRSADPGDTSYTGLLRVVEPPRAPRALLLIGCNSGLATLAWSSPSESVNETAANANVINSVATSYAVEFSEQYSSYTRWHAVEHCGSVTDLRCEVRLLPSLALKFRVRALNLAGPGPPSDPPLDVTSDSDCRSEPKPPSANPTELRVDGGSCHNVEILGQPPRLRIRWRPVSPLAINGPGFAYSLTVACEDCRSAPIGQQYATRIDGFQQDCLVLHSLEIDGKDYPIEAYRTYRVEILSVNNLGNCCTNSASKIAATASASGRSSETAPEVAPKRLRQLQMAPATAEVKAEQVEPSEGADVWLAWDMPMNPQTDQRMNGEFRGYRVDWCAAAAQADCLDLLAPLGRYEKSKTIEASLAGSVDILVDQVYRLDTTNASSSSYCAKVTELPGDTWLRLRLRPVNSAGLAASEAALLTLRTREARPGPVGEFTLLGAAGADRLELAWTRPARTNGRLLGFSLAWSEIRGLRLLQLVQLPPIVDPWQSRATLSDLSPGSAYRVYLTARTLAGDGPPSWLDVRTVGDSLLPPGAPSFSVAALPNGGLNVTNLIQRPFLVQYRRLLLPGSSVGSSINSDSTKKDSNRWLETRRESRRSWLLIDGLEPGAWYEVRVATPGGVAFANWARVRTSDLGVNAGVGDDDGGDSDAAAAAAALLNGRGAWLISLCLLLVGTTACVACLCGLRRRAAAGSSAPRPAGSDGAVQRPETEAEPMGLLAGEDRNGDAHRSSGARVAARQSATGRFENEFPRRQRMLESNGRSRQGRVELLEAALLANHSRDVRGTQLPNRKTTPQATSSNAASLSSSGPSFAFPYQTRV</sequence>
<feature type="domain" description="Ig-like" evidence="6">
    <location>
        <begin position="274"/>
        <end position="368"/>
    </location>
</feature>
<dbReference type="SUPFAM" id="SSF49265">
    <property type="entry name" value="Fibronectin type III"/>
    <property type="match status" value="2"/>
</dbReference>
<dbReference type="OrthoDB" id="6244967at2759"/>
<feature type="transmembrane region" description="Helical" evidence="4">
    <location>
        <begin position="1342"/>
        <end position="1364"/>
    </location>
</feature>
<dbReference type="Proteomes" id="UP000215902">
    <property type="component" value="Unassembled WGS sequence"/>
</dbReference>
<dbReference type="CDD" id="cd00096">
    <property type="entry name" value="Ig"/>
    <property type="match status" value="2"/>
</dbReference>
<protein>
    <recommendedName>
        <fullName evidence="10">Receptor protein-tyrosine kinase</fullName>
    </recommendedName>
</protein>
<dbReference type="InterPro" id="IPR003599">
    <property type="entry name" value="Ig_sub"/>
</dbReference>
<evidence type="ECO:0000313" key="8">
    <source>
        <dbReference type="EMBL" id="PAA94393.1"/>
    </source>
</evidence>
<dbReference type="PANTHER" id="PTHR44170:SF6">
    <property type="entry name" value="CONTACTIN"/>
    <property type="match status" value="1"/>
</dbReference>
<dbReference type="EMBL" id="NIVC01000010">
    <property type="protein sequence ID" value="PAA94393.1"/>
    <property type="molecule type" value="Genomic_DNA"/>
</dbReference>
<feature type="compositionally biased region" description="Low complexity" evidence="3">
    <location>
        <begin position="1371"/>
        <end position="1383"/>
    </location>
</feature>
<keyword evidence="9" id="KW-1185">Reference proteome</keyword>
<feature type="region of interest" description="Disordered" evidence="3">
    <location>
        <begin position="1371"/>
        <end position="1390"/>
    </location>
</feature>
<evidence type="ECO:0008006" key="10">
    <source>
        <dbReference type="Google" id="ProtNLM"/>
    </source>
</evidence>
<evidence type="ECO:0000259" key="6">
    <source>
        <dbReference type="PROSITE" id="PS50835"/>
    </source>
</evidence>
<feature type="compositionally biased region" description="Polar residues" evidence="3">
    <location>
        <begin position="1465"/>
        <end position="1474"/>
    </location>
</feature>
<evidence type="ECO:0000313" key="9">
    <source>
        <dbReference type="Proteomes" id="UP000215902"/>
    </source>
</evidence>
<evidence type="ECO:0000256" key="5">
    <source>
        <dbReference type="SAM" id="SignalP"/>
    </source>
</evidence>
<dbReference type="InterPro" id="IPR036116">
    <property type="entry name" value="FN3_sf"/>
</dbReference>
<gene>
    <name evidence="8" type="ORF">BOX15_Mlig017494g2</name>
</gene>
<dbReference type="SMART" id="SM00060">
    <property type="entry name" value="FN3"/>
    <property type="match status" value="4"/>
</dbReference>
<dbReference type="CDD" id="cd00063">
    <property type="entry name" value="FN3"/>
    <property type="match status" value="2"/>
</dbReference>
<name>A0A267H7Y7_9PLAT</name>
<feature type="domain" description="Fibronectin type-III" evidence="7">
    <location>
        <begin position="1110"/>
        <end position="1208"/>
    </location>
</feature>
<keyword evidence="4" id="KW-1133">Transmembrane helix</keyword>
<feature type="domain" description="Ig-like" evidence="6">
    <location>
        <begin position="574"/>
        <end position="677"/>
    </location>
</feature>
<feature type="region of interest" description="Disordered" evidence="3">
    <location>
        <begin position="1397"/>
        <end position="1442"/>
    </location>
</feature>
<dbReference type="InterPro" id="IPR007110">
    <property type="entry name" value="Ig-like_dom"/>
</dbReference>
<dbReference type="PANTHER" id="PTHR44170">
    <property type="entry name" value="PROTEIN SIDEKICK"/>
    <property type="match status" value="1"/>
</dbReference>
<keyword evidence="5" id="KW-0732">Signal</keyword>
<feature type="compositionally biased region" description="Low complexity" evidence="3">
    <location>
        <begin position="1475"/>
        <end position="1491"/>
    </location>
</feature>
<keyword evidence="1" id="KW-0677">Repeat</keyword>
<feature type="domain" description="Ig-like" evidence="6">
    <location>
        <begin position="474"/>
        <end position="570"/>
    </location>
</feature>
<dbReference type="SMART" id="SM00409">
    <property type="entry name" value="IG"/>
    <property type="match status" value="6"/>
</dbReference>
<comment type="caution">
    <text evidence="8">The sequence shown here is derived from an EMBL/GenBank/DDBJ whole genome shotgun (WGS) entry which is preliminary data.</text>
</comment>
<feature type="domain" description="Fibronectin type-III" evidence="7">
    <location>
        <begin position="705"/>
        <end position="815"/>
    </location>
</feature>
<feature type="domain" description="Ig-like" evidence="6">
    <location>
        <begin position="38"/>
        <end position="120"/>
    </location>
</feature>
<feature type="compositionally biased region" description="Basic and acidic residues" evidence="3">
    <location>
        <begin position="1399"/>
        <end position="1408"/>
    </location>
</feature>
<feature type="region of interest" description="Disordered" evidence="3">
    <location>
        <begin position="1459"/>
        <end position="1498"/>
    </location>
</feature>
<dbReference type="PROSITE" id="PS50853">
    <property type="entry name" value="FN3"/>
    <property type="match status" value="2"/>
</dbReference>
<dbReference type="PROSITE" id="PS50835">
    <property type="entry name" value="IG_LIKE"/>
    <property type="match status" value="4"/>
</dbReference>
<dbReference type="Pfam" id="PF00041">
    <property type="entry name" value="fn3"/>
    <property type="match status" value="1"/>
</dbReference>